<feature type="coiled-coil region" evidence="1">
    <location>
        <begin position="460"/>
        <end position="487"/>
    </location>
</feature>
<gene>
    <name evidence="2" type="ORF">POM88_009294</name>
</gene>
<dbReference type="EMBL" id="JAUIZM010000002">
    <property type="protein sequence ID" value="KAK1399431.1"/>
    <property type="molecule type" value="Genomic_DNA"/>
</dbReference>
<evidence type="ECO:0000313" key="2">
    <source>
        <dbReference type="EMBL" id="KAK1399431.1"/>
    </source>
</evidence>
<organism evidence="2 3">
    <name type="scientific">Heracleum sosnowskyi</name>
    <dbReference type="NCBI Taxonomy" id="360622"/>
    <lineage>
        <taxon>Eukaryota</taxon>
        <taxon>Viridiplantae</taxon>
        <taxon>Streptophyta</taxon>
        <taxon>Embryophyta</taxon>
        <taxon>Tracheophyta</taxon>
        <taxon>Spermatophyta</taxon>
        <taxon>Magnoliopsida</taxon>
        <taxon>eudicotyledons</taxon>
        <taxon>Gunneridae</taxon>
        <taxon>Pentapetalae</taxon>
        <taxon>asterids</taxon>
        <taxon>campanulids</taxon>
        <taxon>Apiales</taxon>
        <taxon>Apiaceae</taxon>
        <taxon>Apioideae</taxon>
        <taxon>apioid superclade</taxon>
        <taxon>Tordylieae</taxon>
        <taxon>Tordyliinae</taxon>
        <taxon>Heracleum</taxon>
    </lineage>
</organism>
<reference evidence="2" key="2">
    <citation type="submission" date="2023-05" db="EMBL/GenBank/DDBJ databases">
        <authorList>
            <person name="Schelkunov M.I."/>
        </authorList>
    </citation>
    <scope>NUCLEOTIDE SEQUENCE</scope>
    <source>
        <strain evidence="2">Hsosn_3</strain>
        <tissue evidence="2">Leaf</tissue>
    </source>
</reference>
<feature type="coiled-coil region" evidence="1">
    <location>
        <begin position="87"/>
        <end position="252"/>
    </location>
</feature>
<dbReference type="AlphaFoldDB" id="A0AAD8JB81"/>
<keyword evidence="1" id="KW-0175">Coiled coil</keyword>
<comment type="caution">
    <text evidence="2">The sequence shown here is derived from an EMBL/GenBank/DDBJ whole genome shotgun (WGS) entry which is preliminary data.</text>
</comment>
<sequence>MGNEAVSGGLCLVVSEQKTDHSSPVILGASCALFALRLLLEPNIGDKKWSESRNRILDGGAQLLGLLVWSMRKEEYNRVMCEFLDKLESAESEIEELKSRRSEDAKANEKVVSIFATHEQNWLSVRKKLQQQVGALLKDLKLLEKNKDEVITELNEQLQEKELLLQSKEDSIKEQLQKNLDLGEKLKEAKSVAEQLREAAKNVVEEHSTEIWKHKTALIELVSNQRQLEAEMGRAVRQIEAAKQDLDSVSEKKEQSVSMTQKLSMELIRMRKDLEQKDTILSAMLRKSKLDIEEKQMLLKEVKLSKTKRKQAELETERWRTISESKHERHSLRSMLSKHAKSKLEASLSGMGMPFNTTTTAQLGRTRSVETALIEYEQPQLQDEQKYTCSSSDIYKTSGTEELADFKQMEGWVRFEAEKYATAFEQRHHREIDAFAEQMRLKDEKLENCHWRSLSMELELKRLQTHIEGLNLELSHVRQENLELEALFMKREAELQSLKEASVLQLEHRNLRRSNSSSSSHDLSITADTIWSKVKIVKSRPADKEHETTSSQGFDTKVEAGAQVKDHSKDIVLMAPSLEEDFQEEKVVILDPSSIQGAHRSAEMVINDDRLTSDSRLLRTKSDNNSWKMDLNALGVSFKIKRIKQQLLMFERSTGKVENREDIGDKDSGQLRTKGVHMLIPFLNKQVSRYLSLQGKIDDLCKQMHENNFNATNGTTGVARKKEETKRLEHFLEDTFQLQRYIVATGQKSMEIQSKINSGFVGLIEHPEGHASIDMQRFADSLITLFKDVQRGLEVRISKIIGDLEGTLACEGMIHPRK</sequence>
<accession>A0AAD8JB81</accession>
<name>A0AAD8JB81_9APIA</name>
<dbReference type="PANTHER" id="PTHR47747">
    <property type="entry name" value="RIBONUCLEASE P PROTEIN SUBUNIT P38-LIKE PROTEIN"/>
    <property type="match status" value="1"/>
</dbReference>
<keyword evidence="3" id="KW-1185">Reference proteome</keyword>
<reference evidence="2" key="1">
    <citation type="submission" date="2023-02" db="EMBL/GenBank/DDBJ databases">
        <title>Genome of toxic invasive species Heracleum sosnowskyi carries increased number of genes despite the absence of recent whole-genome duplications.</title>
        <authorList>
            <person name="Schelkunov M."/>
            <person name="Shtratnikova V."/>
            <person name="Makarenko M."/>
            <person name="Klepikova A."/>
            <person name="Omelchenko D."/>
            <person name="Novikova G."/>
            <person name="Obukhova E."/>
            <person name="Bogdanov V."/>
            <person name="Penin A."/>
            <person name="Logacheva M."/>
        </authorList>
    </citation>
    <scope>NUCLEOTIDE SEQUENCE</scope>
    <source>
        <strain evidence="2">Hsosn_3</strain>
        <tissue evidence="2">Leaf</tissue>
    </source>
</reference>
<evidence type="ECO:0000313" key="3">
    <source>
        <dbReference type="Proteomes" id="UP001237642"/>
    </source>
</evidence>
<proteinExistence type="predicted"/>
<dbReference type="PANTHER" id="PTHR47747:SF2">
    <property type="entry name" value="RIBONUCLEASE P PROTEIN SUBUNIT P38-LIKE PROTEIN"/>
    <property type="match status" value="1"/>
</dbReference>
<evidence type="ECO:0000256" key="1">
    <source>
        <dbReference type="SAM" id="Coils"/>
    </source>
</evidence>
<dbReference type="Proteomes" id="UP001237642">
    <property type="component" value="Unassembled WGS sequence"/>
</dbReference>
<protein>
    <submittedName>
        <fullName evidence="2">Ribonuclease P protein subunit P38-related</fullName>
    </submittedName>
</protein>